<dbReference type="Pfam" id="PF21956">
    <property type="entry name" value="DUF6922"/>
    <property type="match status" value="1"/>
</dbReference>
<evidence type="ECO:0000313" key="2">
    <source>
        <dbReference type="EMBL" id="ADZ76675.1"/>
    </source>
</evidence>
<sequence length="138" mass="16838">MVPATAIDGRCCIKNFVAAKWLHRKEIMVNFNFMRAVRKKRRQPNIDSMFFWEFDLKAIDWDKAYKTVIGRIIERGDQQEVDELVRFYGNEKVLNTLRNEIYFLPDYAIKRAIEFFPELKKEQMYCYLNRKDKPYHWI</sequence>
<dbReference type="KEGG" id="shg:Sph21_0083"/>
<reference evidence="2" key="1">
    <citation type="submission" date="2011-03" db="EMBL/GenBank/DDBJ databases">
        <title>Complete sequence of Sphingobacterium sp. 21.</title>
        <authorList>
            <consortium name="US DOE Joint Genome Institute"/>
            <person name="Lucas S."/>
            <person name="Copeland A."/>
            <person name="Lapidus A."/>
            <person name="Cheng J.-F."/>
            <person name="Goodwin L."/>
            <person name="Pitluck S."/>
            <person name="Davenport K."/>
            <person name="Detter J.C."/>
            <person name="Han C."/>
            <person name="Tapia R."/>
            <person name="Land M."/>
            <person name="Hauser L."/>
            <person name="Kyrpides N."/>
            <person name="Ivanova N."/>
            <person name="Ovchinnikova G."/>
            <person name="Pagani I."/>
            <person name="Siebers A.K."/>
            <person name="Allgaier M."/>
            <person name="Thelen M.P."/>
            <person name="Hugenholtz P."/>
            <person name="Woyke T."/>
        </authorList>
    </citation>
    <scope>NUCLEOTIDE SEQUENCE</scope>
    <source>
        <strain evidence="2">21</strain>
    </source>
</reference>
<dbReference type="PATRIC" id="fig|743722.3.peg.87"/>
<feature type="domain" description="DUF6922" evidence="1">
    <location>
        <begin position="48"/>
        <end position="96"/>
    </location>
</feature>
<dbReference type="InterPro" id="IPR053830">
    <property type="entry name" value="DUF6922"/>
</dbReference>
<dbReference type="AlphaFoldDB" id="F4CEI0"/>
<proteinExistence type="predicted"/>
<name>F4CEI0_SPHS2</name>
<dbReference type="eggNOG" id="ENOG5033BV9">
    <property type="taxonomic scope" value="Bacteria"/>
</dbReference>
<dbReference type="HOGENOM" id="CLU_153917_0_0_10"/>
<organism evidence="2">
    <name type="scientific">Sphingobacterium sp. (strain 21)</name>
    <dbReference type="NCBI Taxonomy" id="743722"/>
    <lineage>
        <taxon>Bacteria</taxon>
        <taxon>Pseudomonadati</taxon>
        <taxon>Bacteroidota</taxon>
        <taxon>Sphingobacteriia</taxon>
        <taxon>Sphingobacteriales</taxon>
        <taxon>Sphingobacteriaceae</taxon>
        <taxon>Sphingobacterium</taxon>
    </lineage>
</organism>
<dbReference type="EMBL" id="CP002584">
    <property type="protein sequence ID" value="ADZ76675.1"/>
    <property type="molecule type" value="Genomic_DNA"/>
</dbReference>
<accession>F4CEI0</accession>
<gene>
    <name evidence="2" type="ordered locus">Sph21_0083</name>
</gene>
<evidence type="ECO:0000259" key="1">
    <source>
        <dbReference type="Pfam" id="PF21956"/>
    </source>
</evidence>
<protein>
    <recommendedName>
        <fullName evidence="1">DUF6922 domain-containing protein</fullName>
    </recommendedName>
</protein>